<protein>
    <recommendedName>
        <fullName evidence="2">SAWADEE domain-containing protein</fullName>
    </recommendedName>
</protein>
<dbReference type="OMA" id="INEPEPR"/>
<evidence type="ECO:0000256" key="1">
    <source>
        <dbReference type="SAM" id="MobiDB-lite"/>
    </source>
</evidence>
<keyword evidence="4" id="KW-1185">Reference proteome</keyword>
<dbReference type="GO" id="GO:0003682">
    <property type="term" value="F:chromatin binding"/>
    <property type="evidence" value="ECO:0007669"/>
    <property type="project" value="InterPro"/>
</dbReference>
<sequence>MELEAKRKDDSSWHPCRVSLSSSGDSLIVNFGSQEMEDMVLKKEEVLMHIRFRSMPLQFDDCCHIEEGERVLANYNSKSKNLFLDAEVEKVERIRHSKRGCRCTFLIKWLDHDLKGQSVSVPSSSIMKLATKSISSHQVVHKLLKQEKVSCLSLTSPLSAILEGTDDEDLNKLLEKQIEKISKLADLPQKEFPEDILWRNRAENVTTGVANSSAESKTAVLSISRAKKSSANANLHSTAPIRLTRSAAQKGAIISNDGIQVEIRDDDMKRKIPGKKNRSSQPAVCQGNENLANAEENDLTHATDSDSSNGKIAAAESNVAIRLTRSAARKGAINPNDGIQVEIHDDDMKRRIPGKKNRSSQPAVCQGNENLGNEEENDLTHVTDSDSSNGKIAAAESKVATTKSTTSENTKAAFTPCNAEIHMLTEERNKSKETDSGRTNQGQKRKAVPPAKQDRRVSPRNFLPRTRSQHKAQTGKYMGIISS</sequence>
<accession>A0A1R3H7D7</accession>
<dbReference type="Proteomes" id="UP000188268">
    <property type="component" value="Unassembled WGS sequence"/>
</dbReference>
<evidence type="ECO:0000259" key="2">
    <source>
        <dbReference type="Pfam" id="PF16719"/>
    </source>
</evidence>
<dbReference type="Gene3D" id="2.30.30.140">
    <property type="match status" value="1"/>
</dbReference>
<evidence type="ECO:0000313" key="3">
    <source>
        <dbReference type="EMBL" id="OMO66242.1"/>
    </source>
</evidence>
<dbReference type="OrthoDB" id="759831at2759"/>
<dbReference type="InterPro" id="IPR032001">
    <property type="entry name" value="SAWADEE_dom"/>
</dbReference>
<feature type="region of interest" description="Disordered" evidence="1">
    <location>
        <begin position="344"/>
        <end position="483"/>
    </location>
</feature>
<dbReference type="Gramene" id="OMO66242">
    <property type="protein sequence ID" value="OMO66242"/>
    <property type="gene ID" value="CCACVL1_21252"/>
</dbReference>
<reference evidence="3 4" key="1">
    <citation type="submission" date="2013-09" db="EMBL/GenBank/DDBJ databases">
        <title>Corchorus capsularis genome sequencing.</title>
        <authorList>
            <person name="Alam M."/>
            <person name="Haque M.S."/>
            <person name="Islam M.S."/>
            <person name="Emdad E.M."/>
            <person name="Islam M.M."/>
            <person name="Ahmed B."/>
            <person name="Halim A."/>
            <person name="Hossen Q.M.M."/>
            <person name="Hossain M.Z."/>
            <person name="Ahmed R."/>
            <person name="Khan M.M."/>
            <person name="Islam R."/>
            <person name="Rashid M.M."/>
            <person name="Khan S.A."/>
            <person name="Rahman M.S."/>
            <person name="Alam M."/>
        </authorList>
    </citation>
    <scope>NUCLEOTIDE SEQUENCE [LARGE SCALE GENOMIC DNA]</scope>
    <source>
        <strain evidence="4">cv. CVL-1</strain>
        <tissue evidence="3">Whole seedling</tissue>
    </source>
</reference>
<feature type="domain" description="SAWADEE" evidence="2">
    <location>
        <begin position="1"/>
        <end position="127"/>
    </location>
</feature>
<dbReference type="Pfam" id="PF16719">
    <property type="entry name" value="SAWADEE"/>
    <property type="match status" value="1"/>
</dbReference>
<dbReference type="InterPro" id="IPR039276">
    <property type="entry name" value="SHH1/2"/>
</dbReference>
<feature type="compositionally biased region" description="Polar residues" evidence="1">
    <location>
        <begin position="399"/>
        <end position="412"/>
    </location>
</feature>
<evidence type="ECO:0000313" key="4">
    <source>
        <dbReference type="Proteomes" id="UP000188268"/>
    </source>
</evidence>
<dbReference type="STRING" id="210143.A0A1R3H7D7"/>
<dbReference type="EMBL" id="AWWV01012546">
    <property type="protein sequence ID" value="OMO66242.1"/>
    <property type="molecule type" value="Genomic_DNA"/>
</dbReference>
<dbReference type="PANTHER" id="PTHR33827:SF9">
    <property type="entry name" value="SAWADEE DOMAIN-CONTAINING PROTEIN"/>
    <property type="match status" value="1"/>
</dbReference>
<gene>
    <name evidence="3" type="ORF">CCACVL1_21252</name>
</gene>
<proteinExistence type="predicted"/>
<dbReference type="PANTHER" id="PTHR33827">
    <property type="entry name" value="PROTEIN SAWADEE HOMEODOMAIN HOMOLOG 2"/>
    <property type="match status" value="1"/>
</dbReference>
<name>A0A1R3H7D7_COCAP</name>
<comment type="caution">
    <text evidence="3">The sequence shown here is derived from an EMBL/GenBank/DDBJ whole genome shotgun (WGS) entry which is preliminary data.</text>
</comment>
<organism evidence="3 4">
    <name type="scientific">Corchorus capsularis</name>
    <name type="common">Jute</name>
    <dbReference type="NCBI Taxonomy" id="210143"/>
    <lineage>
        <taxon>Eukaryota</taxon>
        <taxon>Viridiplantae</taxon>
        <taxon>Streptophyta</taxon>
        <taxon>Embryophyta</taxon>
        <taxon>Tracheophyta</taxon>
        <taxon>Spermatophyta</taxon>
        <taxon>Magnoliopsida</taxon>
        <taxon>eudicotyledons</taxon>
        <taxon>Gunneridae</taxon>
        <taxon>Pentapetalae</taxon>
        <taxon>rosids</taxon>
        <taxon>malvids</taxon>
        <taxon>Malvales</taxon>
        <taxon>Malvaceae</taxon>
        <taxon>Grewioideae</taxon>
        <taxon>Apeibeae</taxon>
        <taxon>Corchorus</taxon>
    </lineage>
</organism>
<feature type="compositionally biased region" description="Basic and acidic residues" evidence="1">
    <location>
        <begin position="423"/>
        <end position="436"/>
    </location>
</feature>
<dbReference type="AlphaFoldDB" id="A0A1R3H7D7"/>